<sequence length="908" mass="102920">MAKGSQLTQLKAALNQAGVTGPNHGKKRKRTTPLEKDKEKKAAKLEEIHQRLNPFDVKVTKLKHDVGGRRLKGIIGKPAQSKQAGLEQRKKTLLKEYEEKDRAGGIIDRRFGENDLTMSLEERMLERFTRERQRASKGIAFNLEDEDDLTHYGQSLSKLDDFDNVGLEVDSDEDEASGQIGRDVVSKTHFGGFGDDQEEDVEEGPARKKTKAEVMAEVISKSKEHKLRRQLERDQEDNIRHELDNQFATLRELIYAPDPSSSGSNSVPLGVRENVSKPATEADSAAVNLVPENDYDQHVRELAFEKRAKPKDRTKTEEELAIEGKEALEKAERKRRKRMLGLDESDDEDKNGISKGKRKRGADDLDGDFDEGPESFNDLGAGLAGHRTLSDDEGGESDEEVRSSEDNTDEGEEDEEGSDLDKYEVSEDEEGEEGVHQQLVASSKTPKDKTKRKGRARSELPFTFPCPASHDEFLEIIENVEDEDVYTVVQRIRALYHTSLGVDNKFKLQTLATILIDHVLYVASPPNPRFSLITSLFPHILAISQAYPIPIARHFNTKLNLMHKNLKRGLSHGPLDQDAKTWPGIPELSLLRLIGLIWPTSDLNHAVVSPTRVLLGAYLGLGRVRSLRHIASGLFLCTILLQFESLSKRLVPEAINFVTNTILHLSPHQYRDVSSLPGSFPVPDFYSESFRPLSMNIKARKTLVVQKANLMDLMTSDDSNEQAKADLLALSFELLIQFADLYKGIEGFIELFEPILEVVEHIEKNHLSDAHKVQVTKVVDSLQRLLKFSRQARTPLRLQAHKPIPIPTFIPKFENTTSNYLRRQDPDHEKNQAAKLRNQYKQEKKGAIRELRKDARFLAGVEQKKQIEKDRSYNERMRRVFGSIEGERAEEKAMEREKARDKRRAGRK</sequence>
<feature type="compositionally biased region" description="Basic and acidic residues" evidence="7">
    <location>
        <begin position="32"/>
        <end position="42"/>
    </location>
</feature>
<dbReference type="GO" id="GO:0030490">
    <property type="term" value="P:maturation of SSU-rRNA"/>
    <property type="evidence" value="ECO:0007669"/>
    <property type="project" value="TreeGrafter"/>
</dbReference>
<feature type="compositionally biased region" description="Basic and acidic residues" evidence="7">
    <location>
        <begin position="295"/>
        <end position="332"/>
    </location>
</feature>
<evidence type="ECO:0000256" key="4">
    <source>
        <dbReference type="ARBA" id="ARBA00022552"/>
    </source>
</evidence>
<keyword evidence="3" id="KW-0690">Ribosome biogenesis</keyword>
<comment type="similarity">
    <text evidence="2">Belongs to the NOP14 family.</text>
</comment>
<evidence type="ECO:0000256" key="1">
    <source>
        <dbReference type="ARBA" id="ARBA00004604"/>
    </source>
</evidence>
<evidence type="ECO:0000313" key="9">
    <source>
        <dbReference type="Proteomes" id="UP000027222"/>
    </source>
</evidence>
<feature type="region of interest" description="Disordered" evidence="7">
    <location>
        <begin position="1"/>
        <end position="42"/>
    </location>
</feature>
<feature type="region of interest" description="Disordered" evidence="7">
    <location>
        <begin position="881"/>
        <end position="908"/>
    </location>
</feature>
<dbReference type="GO" id="GO:0032040">
    <property type="term" value="C:small-subunit processome"/>
    <property type="evidence" value="ECO:0007669"/>
    <property type="project" value="InterPro"/>
</dbReference>
<feature type="compositionally biased region" description="Acidic residues" evidence="7">
    <location>
        <begin position="406"/>
        <end position="418"/>
    </location>
</feature>
<proteinExistence type="inferred from homology"/>
<dbReference type="PANTHER" id="PTHR23183:SF0">
    <property type="entry name" value="NUCLEOLAR PROTEIN 14"/>
    <property type="match status" value="1"/>
</dbReference>
<evidence type="ECO:0000256" key="3">
    <source>
        <dbReference type="ARBA" id="ARBA00022517"/>
    </source>
</evidence>
<dbReference type="Pfam" id="PF04147">
    <property type="entry name" value="Nop14"/>
    <property type="match status" value="1"/>
</dbReference>
<evidence type="ECO:0000256" key="5">
    <source>
        <dbReference type="ARBA" id="ARBA00023242"/>
    </source>
</evidence>
<feature type="compositionally biased region" description="Basic and acidic residues" evidence="7">
    <location>
        <begin position="885"/>
        <end position="900"/>
    </location>
</feature>
<gene>
    <name evidence="8" type="ORF">GALMADRAFT_236756</name>
</gene>
<reference evidence="9" key="1">
    <citation type="journal article" date="2014" name="Proc. Natl. Acad. Sci. U.S.A.">
        <title>Extensive sampling of basidiomycete genomes demonstrates inadequacy of the white-rot/brown-rot paradigm for wood decay fungi.</title>
        <authorList>
            <person name="Riley R."/>
            <person name="Salamov A.A."/>
            <person name="Brown D.W."/>
            <person name="Nagy L.G."/>
            <person name="Floudas D."/>
            <person name="Held B.W."/>
            <person name="Levasseur A."/>
            <person name="Lombard V."/>
            <person name="Morin E."/>
            <person name="Otillar R."/>
            <person name="Lindquist E.A."/>
            <person name="Sun H."/>
            <person name="LaButti K.M."/>
            <person name="Schmutz J."/>
            <person name="Jabbour D."/>
            <person name="Luo H."/>
            <person name="Baker S.E."/>
            <person name="Pisabarro A.G."/>
            <person name="Walton J.D."/>
            <person name="Blanchette R.A."/>
            <person name="Henrissat B."/>
            <person name="Martin F."/>
            <person name="Cullen D."/>
            <person name="Hibbett D.S."/>
            <person name="Grigoriev I.V."/>
        </authorList>
    </citation>
    <scope>NUCLEOTIDE SEQUENCE [LARGE SCALE GENOMIC DNA]</scope>
    <source>
        <strain evidence="9">CBS 339.88</strain>
    </source>
</reference>
<accession>A0A067TLK3</accession>
<keyword evidence="4" id="KW-0698">rRNA processing</keyword>
<comment type="subcellular location">
    <subcellularLocation>
        <location evidence="1">Nucleus</location>
        <location evidence="1">Nucleolus</location>
    </subcellularLocation>
</comment>
<dbReference type="AlphaFoldDB" id="A0A067TLK3"/>
<evidence type="ECO:0000313" key="8">
    <source>
        <dbReference type="EMBL" id="KDR84100.1"/>
    </source>
</evidence>
<feature type="region of interest" description="Disordered" evidence="7">
    <location>
        <begin position="256"/>
        <end position="458"/>
    </location>
</feature>
<keyword evidence="9" id="KW-1185">Reference proteome</keyword>
<dbReference type="Proteomes" id="UP000027222">
    <property type="component" value="Unassembled WGS sequence"/>
</dbReference>
<protein>
    <recommendedName>
        <fullName evidence="10">Nop14-like protein</fullName>
    </recommendedName>
</protein>
<dbReference type="HOGENOM" id="CLU_008874_0_0_1"/>
<feature type="compositionally biased region" description="Acidic residues" evidence="7">
    <location>
        <begin position="364"/>
        <end position="373"/>
    </location>
</feature>
<evidence type="ECO:0008006" key="10">
    <source>
        <dbReference type="Google" id="ProtNLM"/>
    </source>
</evidence>
<dbReference type="EMBL" id="KL142368">
    <property type="protein sequence ID" value="KDR84100.1"/>
    <property type="molecule type" value="Genomic_DNA"/>
</dbReference>
<comment type="function">
    <text evidence="6">Involved in nucleolar processing of pre-18S ribosomal RNA. Has a role in the nuclear export of 40S pre-ribosomal subunit to the cytoplasm.</text>
</comment>
<dbReference type="STRING" id="685588.A0A067TLK3"/>
<dbReference type="GO" id="GO:0030692">
    <property type="term" value="C:Noc4p-Nop14p complex"/>
    <property type="evidence" value="ECO:0007669"/>
    <property type="project" value="TreeGrafter"/>
</dbReference>
<feature type="region of interest" description="Disordered" evidence="7">
    <location>
        <begin position="170"/>
        <end position="213"/>
    </location>
</feature>
<dbReference type="InterPro" id="IPR007276">
    <property type="entry name" value="Nop14"/>
</dbReference>
<organism evidence="8 9">
    <name type="scientific">Galerina marginata (strain CBS 339.88)</name>
    <dbReference type="NCBI Taxonomy" id="685588"/>
    <lineage>
        <taxon>Eukaryota</taxon>
        <taxon>Fungi</taxon>
        <taxon>Dikarya</taxon>
        <taxon>Basidiomycota</taxon>
        <taxon>Agaricomycotina</taxon>
        <taxon>Agaricomycetes</taxon>
        <taxon>Agaricomycetidae</taxon>
        <taxon>Agaricales</taxon>
        <taxon>Agaricineae</taxon>
        <taxon>Strophariaceae</taxon>
        <taxon>Galerina</taxon>
    </lineage>
</organism>
<dbReference type="PANTHER" id="PTHR23183">
    <property type="entry name" value="NOP14"/>
    <property type="match status" value="1"/>
</dbReference>
<evidence type="ECO:0000256" key="6">
    <source>
        <dbReference type="ARBA" id="ARBA00024695"/>
    </source>
</evidence>
<evidence type="ECO:0000256" key="7">
    <source>
        <dbReference type="SAM" id="MobiDB-lite"/>
    </source>
</evidence>
<dbReference type="OrthoDB" id="441771at2759"/>
<evidence type="ECO:0000256" key="2">
    <source>
        <dbReference type="ARBA" id="ARBA00007466"/>
    </source>
</evidence>
<name>A0A067TLK3_GALM3</name>
<keyword evidence="5" id="KW-0539">Nucleus</keyword>